<dbReference type="RefSeq" id="WP_229822825.1">
    <property type="nucleotide sequence ID" value="NZ_BMRW01000015.1"/>
</dbReference>
<dbReference type="InterPro" id="IPR011712">
    <property type="entry name" value="Sig_transdc_His_kin_sub3_dim/P"/>
</dbReference>
<comment type="catalytic activity">
    <reaction evidence="1">
        <text>ATP + protein L-histidine = ADP + protein N-phospho-L-histidine.</text>
        <dbReference type="EC" id="2.7.13.3"/>
    </reaction>
</comment>
<evidence type="ECO:0000256" key="7">
    <source>
        <dbReference type="ARBA" id="ARBA00022840"/>
    </source>
</evidence>
<feature type="transmembrane region" description="Helical" evidence="10">
    <location>
        <begin position="149"/>
        <end position="166"/>
    </location>
</feature>
<keyword evidence="7" id="KW-0067">ATP-binding</keyword>
<reference evidence="12 13" key="1">
    <citation type="submission" date="2020-08" db="EMBL/GenBank/DDBJ databases">
        <title>Genomic Encyclopedia of Type Strains, Phase III (KMG-III): the genomes of soil and plant-associated and newly described type strains.</title>
        <authorList>
            <person name="Whitman W."/>
        </authorList>
    </citation>
    <scope>NUCLEOTIDE SEQUENCE [LARGE SCALE GENOMIC DNA]</scope>
    <source>
        <strain evidence="12 13">CECT 3265</strain>
    </source>
</reference>
<dbReference type="Proteomes" id="UP000556436">
    <property type="component" value="Unassembled WGS sequence"/>
</dbReference>
<keyword evidence="10" id="KW-0812">Transmembrane</keyword>
<feature type="transmembrane region" description="Helical" evidence="10">
    <location>
        <begin position="682"/>
        <end position="706"/>
    </location>
</feature>
<feature type="transmembrane region" description="Helical" evidence="10">
    <location>
        <begin position="83"/>
        <end position="113"/>
    </location>
</feature>
<dbReference type="GO" id="GO:0046983">
    <property type="term" value="F:protein dimerization activity"/>
    <property type="evidence" value="ECO:0007669"/>
    <property type="project" value="InterPro"/>
</dbReference>
<gene>
    <name evidence="12" type="ORF">FHS38_006317</name>
</gene>
<dbReference type="CDD" id="cd16917">
    <property type="entry name" value="HATPase_UhpB-NarQ-NarX-like"/>
    <property type="match status" value="1"/>
</dbReference>
<dbReference type="PANTHER" id="PTHR24421">
    <property type="entry name" value="NITRATE/NITRITE SENSOR PROTEIN NARX-RELATED"/>
    <property type="match status" value="1"/>
</dbReference>
<evidence type="ECO:0000256" key="8">
    <source>
        <dbReference type="ARBA" id="ARBA00023012"/>
    </source>
</evidence>
<feature type="compositionally biased region" description="Low complexity" evidence="9">
    <location>
        <begin position="550"/>
        <end position="572"/>
    </location>
</feature>
<dbReference type="PANTHER" id="PTHR24421:SF10">
    <property type="entry name" value="NITRATE_NITRITE SENSOR PROTEIN NARQ"/>
    <property type="match status" value="1"/>
</dbReference>
<evidence type="ECO:0000256" key="1">
    <source>
        <dbReference type="ARBA" id="ARBA00000085"/>
    </source>
</evidence>
<dbReference type="GO" id="GO:0005524">
    <property type="term" value="F:ATP binding"/>
    <property type="evidence" value="ECO:0007669"/>
    <property type="project" value="UniProtKB-KW"/>
</dbReference>
<evidence type="ECO:0000313" key="12">
    <source>
        <dbReference type="EMBL" id="MBB4890239.1"/>
    </source>
</evidence>
<keyword evidence="3" id="KW-0597">Phosphoprotein</keyword>
<accession>A0A7W7PHM5</accession>
<keyword evidence="10" id="KW-0472">Membrane</keyword>
<feature type="transmembrane region" description="Helical" evidence="10">
    <location>
        <begin position="125"/>
        <end position="143"/>
    </location>
</feature>
<dbReference type="EMBL" id="JACHJG010000017">
    <property type="protein sequence ID" value="MBB4890239.1"/>
    <property type="molecule type" value="Genomic_DNA"/>
</dbReference>
<name>A0A7W7PHM5_STRNE</name>
<dbReference type="EC" id="2.7.13.3" evidence="2"/>
<dbReference type="Gene3D" id="3.30.565.10">
    <property type="entry name" value="Histidine kinase-like ATPase, C-terminal domain"/>
    <property type="match status" value="1"/>
</dbReference>
<dbReference type="Gene3D" id="1.20.5.1930">
    <property type="match status" value="1"/>
</dbReference>
<keyword evidence="13" id="KW-1185">Reference proteome</keyword>
<dbReference type="InterPro" id="IPR036890">
    <property type="entry name" value="HATPase_C_sf"/>
</dbReference>
<evidence type="ECO:0000256" key="2">
    <source>
        <dbReference type="ARBA" id="ARBA00012438"/>
    </source>
</evidence>
<feature type="compositionally biased region" description="Low complexity" evidence="9">
    <location>
        <begin position="530"/>
        <end position="542"/>
    </location>
</feature>
<evidence type="ECO:0000256" key="10">
    <source>
        <dbReference type="SAM" id="Phobius"/>
    </source>
</evidence>
<comment type="caution">
    <text evidence="12">The sequence shown here is derived from an EMBL/GenBank/DDBJ whole genome shotgun (WGS) entry which is preliminary data.</text>
</comment>
<dbReference type="AlphaFoldDB" id="A0A7W7PHM5"/>
<dbReference type="GO" id="GO:0000155">
    <property type="term" value="F:phosphorelay sensor kinase activity"/>
    <property type="evidence" value="ECO:0007669"/>
    <property type="project" value="InterPro"/>
</dbReference>
<organism evidence="12 13">
    <name type="scientific">Streptomyces netropsis</name>
    <name type="common">Streptoverticillium netropsis</name>
    <dbReference type="NCBI Taxonomy" id="55404"/>
    <lineage>
        <taxon>Bacteria</taxon>
        <taxon>Bacillati</taxon>
        <taxon>Actinomycetota</taxon>
        <taxon>Actinomycetes</taxon>
        <taxon>Kitasatosporales</taxon>
        <taxon>Streptomycetaceae</taxon>
        <taxon>Streptomyces</taxon>
    </lineage>
</organism>
<keyword evidence="10" id="KW-1133">Transmembrane helix</keyword>
<evidence type="ECO:0000256" key="9">
    <source>
        <dbReference type="SAM" id="MobiDB-lite"/>
    </source>
</evidence>
<evidence type="ECO:0000256" key="4">
    <source>
        <dbReference type="ARBA" id="ARBA00022679"/>
    </source>
</evidence>
<evidence type="ECO:0000259" key="11">
    <source>
        <dbReference type="Pfam" id="PF07730"/>
    </source>
</evidence>
<dbReference type="InterPro" id="IPR050482">
    <property type="entry name" value="Sensor_HK_TwoCompSys"/>
</dbReference>
<evidence type="ECO:0000256" key="6">
    <source>
        <dbReference type="ARBA" id="ARBA00022777"/>
    </source>
</evidence>
<feature type="compositionally biased region" description="Gly residues" evidence="9">
    <location>
        <begin position="594"/>
        <end position="604"/>
    </location>
</feature>
<keyword evidence="5" id="KW-0547">Nucleotide-binding</keyword>
<dbReference type="GO" id="GO:0016020">
    <property type="term" value="C:membrane"/>
    <property type="evidence" value="ECO:0007669"/>
    <property type="project" value="InterPro"/>
</dbReference>
<sequence>MRRTTAPRTGRVSTAGRVLSAARAVPAARALRDALLWAVLAAPAIGTAWLGLTGPQPWWRQAGALGVLAVAAAVSRLRPVPALLLAAALGFAASPSLFTLSYGPALSVLGYLLGRRSAAPRPAQLAFAGIAAVGTALVLLRGADPVIEWLVLIGTLLFGGVFPWLTGRYRRQYRELVAAGWSRAAQLEREQEIVADRARLRERARIARDMHDSLGHELSLIALRAGALQVAPGLDPAHRTAAADLRAAAAAATDRLHDIIGVLRDPEPGPTPPTAPLVPADETIPALVERAASSGLCVRLRVRAASGDGGAPRAVAGRGGTVRGGVPAEPAAAGARQPVRLRVRAVTGSGEASTAVVGRNEAVRHGAPTGAAPTEAVPTGAVPTEAVPAGAGEPVRVRAASGGGGLPRDVTGRSGAVRGVSAGAAPAGAGEPVRVRAVSGDGGVQRAAAGGAAGARQLVPEVDDSGGAISAGARQGASGAPTMAERAAYRVVQEALTNAAKHAPGAEVEVTVEHGPHETVVTVVNGPASADAARPAAPGGKPLPDDHGPAEPAGGAAAASHGPSTVGAAPAAGGVGQTSGICDPAENISRAAGAGHGPSTGGGVRASARKNPAPAPPGNGTGLLGLRERAALTGGECVAGPYEGGFRVVARLPHTAAGPGPGPAPGDGHAFTRARRAARRRFAVPFAVAGVCAALFVAGAFGWYAYIKTHSVLTPADYAGLRVGAPYADVEPVLPDLTVTDPPADRAVVPPPPGAQCRYYRSTGELFVSVDHFRLCFRDGHLVSKHAVPRVGVPDVVQQEEKEWVR</sequence>
<evidence type="ECO:0000256" key="5">
    <source>
        <dbReference type="ARBA" id="ARBA00022741"/>
    </source>
</evidence>
<dbReference type="Pfam" id="PF07730">
    <property type="entry name" value="HisKA_3"/>
    <property type="match status" value="1"/>
</dbReference>
<evidence type="ECO:0000313" key="13">
    <source>
        <dbReference type="Proteomes" id="UP000556436"/>
    </source>
</evidence>
<keyword evidence="8" id="KW-0902">Two-component regulatory system</keyword>
<proteinExistence type="predicted"/>
<dbReference type="SUPFAM" id="SSF55874">
    <property type="entry name" value="ATPase domain of HSP90 chaperone/DNA topoisomerase II/histidine kinase"/>
    <property type="match status" value="1"/>
</dbReference>
<keyword evidence="4" id="KW-0808">Transferase</keyword>
<feature type="region of interest" description="Disordered" evidence="9">
    <location>
        <begin position="530"/>
        <end position="573"/>
    </location>
</feature>
<keyword evidence="6 12" id="KW-0418">Kinase</keyword>
<feature type="region of interest" description="Disordered" evidence="9">
    <location>
        <begin position="587"/>
        <end position="624"/>
    </location>
</feature>
<feature type="transmembrane region" description="Helical" evidence="10">
    <location>
        <begin position="34"/>
        <end position="52"/>
    </location>
</feature>
<protein>
    <recommendedName>
        <fullName evidence="2">histidine kinase</fullName>
        <ecNumber evidence="2">2.7.13.3</ecNumber>
    </recommendedName>
</protein>
<feature type="domain" description="Signal transduction histidine kinase subgroup 3 dimerisation and phosphoacceptor" evidence="11">
    <location>
        <begin position="202"/>
        <end position="266"/>
    </location>
</feature>
<evidence type="ECO:0000256" key="3">
    <source>
        <dbReference type="ARBA" id="ARBA00022553"/>
    </source>
</evidence>